<dbReference type="PANTHER" id="PTHR32097">
    <property type="entry name" value="CAMP-BINDING PROTEIN 1-RELATED"/>
    <property type="match status" value="1"/>
</dbReference>
<dbReference type="Gene3D" id="2.60.60.30">
    <property type="entry name" value="sav2460 like domains"/>
    <property type="match status" value="2"/>
</dbReference>
<dbReference type="EMBL" id="CBTJ020000019">
    <property type="protein sequence ID" value="CDI01184.1"/>
    <property type="molecule type" value="Genomic_DNA"/>
</dbReference>
<dbReference type="Proteomes" id="UP000035760">
    <property type="component" value="Unassembled WGS sequence"/>
</dbReference>
<organism evidence="5 6">
    <name type="scientific">Candidatus Competibacter denitrificans Run_A_D11</name>
    <dbReference type="NCBI Taxonomy" id="1400863"/>
    <lineage>
        <taxon>Bacteria</taxon>
        <taxon>Pseudomonadati</taxon>
        <taxon>Pseudomonadota</taxon>
        <taxon>Gammaproteobacteria</taxon>
        <taxon>Candidatus Competibacteraceae</taxon>
        <taxon>Candidatus Competibacter</taxon>
    </lineage>
</organism>
<dbReference type="STRING" id="1400863.BN873_140007"/>
<evidence type="ECO:0000259" key="4">
    <source>
        <dbReference type="Pfam" id="PF02342"/>
    </source>
</evidence>
<proteinExistence type="inferred from homology"/>
<dbReference type="RefSeq" id="WP_048670307.1">
    <property type="nucleotide sequence ID" value="NZ_CBTJ020000019.1"/>
</dbReference>
<feature type="domain" description="TerD" evidence="4">
    <location>
        <begin position="2"/>
        <end position="173"/>
    </location>
</feature>
<dbReference type="AlphaFoldDB" id="W6M3W4"/>
<accession>W6M3W4</accession>
<keyword evidence="6" id="KW-1185">Reference proteome</keyword>
<protein>
    <submittedName>
        <fullName evidence="5">Tellurium resistance protein</fullName>
    </submittedName>
</protein>
<feature type="compositionally biased region" description="Pro residues" evidence="3">
    <location>
        <begin position="183"/>
        <end position="207"/>
    </location>
</feature>
<dbReference type="Pfam" id="PF02342">
    <property type="entry name" value="TerD"/>
    <property type="match status" value="1"/>
</dbReference>
<comment type="similarity">
    <text evidence="1">Belongs to the CAPAB/TerDEXZ family.</text>
</comment>
<dbReference type="PIRSF" id="PIRSF037118">
    <property type="entry name" value="Tellurite_resistance_TerA"/>
    <property type="match status" value="1"/>
</dbReference>
<dbReference type="InterPro" id="IPR017115">
    <property type="entry name" value="Tellurite_resistance_TerA"/>
</dbReference>
<reference evidence="5" key="2">
    <citation type="submission" date="2014-03" db="EMBL/GenBank/DDBJ databases">
        <title>Candidatus Competibacter-lineage genomes retrieved from metagenomes reveal functional metabolic diversity.</title>
        <authorList>
            <person name="McIlroy S.J."/>
            <person name="Albertsen M."/>
            <person name="Andresen E.K."/>
            <person name="Saunders A.M."/>
            <person name="Kristiansen R."/>
            <person name="Stokholm-Bjerregaard M."/>
            <person name="Nielsen K.L."/>
            <person name="Nielsen P.H."/>
        </authorList>
    </citation>
    <scope>NUCLEOTIDE SEQUENCE</scope>
    <source>
        <strain evidence="5">Run_A_D11</strain>
    </source>
</reference>
<comment type="caution">
    <text evidence="5">The sequence shown here is derived from an EMBL/GenBank/DDBJ whole genome shotgun (WGS) entry which is preliminary data.</text>
</comment>
<sequence length="414" mass="44537">MDLQPGQNFSITKHSLAPAVVEITLAWEPTSTPLTLDSSAFALTAAGTVRGDDDFVFYNQPALSGGGIQRAGDARAFTVTFGQLPAAIERIVVALTIDQGLRRGHSFGQLAQVRAEIRDAQTKSVLAAFPLATKMMAETALIVGEFYVRNSEWKFRAVGQGFVGGLAPLARQYGVDVGDDPDAAPPPGPAPAAPSPPPPPPPVPTPASQPIRLEKITLDKKNPSISLEKKAQGFGEIVVNLNWHQGTGGGKGFFGRLTGGRKVDLDLGCLFKLRDGRGGAVQALGNTFGSLHQPPYIQLMGDDRSGASAAGEFLHINGQYWHELDRIVLFAMIYEGAPNWSETDAVVTLQAPGQPTLEIRLDSHRNDQRMCALAMLENQSGNLKVTKLVDYFRDHRDLDQAYGFGLRWVAGSKD</sequence>
<reference evidence="5" key="1">
    <citation type="submission" date="2013-07" db="EMBL/GenBank/DDBJ databases">
        <authorList>
            <person name="McIlroy S."/>
        </authorList>
    </citation>
    <scope>NUCLEOTIDE SEQUENCE [LARGE SCALE GENOMIC DNA]</scope>
    <source>
        <strain evidence="5">Run_A_D11</strain>
    </source>
</reference>
<evidence type="ECO:0000256" key="2">
    <source>
        <dbReference type="ARBA" id="ARBA00022686"/>
    </source>
</evidence>
<evidence type="ECO:0000256" key="1">
    <source>
        <dbReference type="ARBA" id="ARBA00008775"/>
    </source>
</evidence>
<evidence type="ECO:0000313" key="5">
    <source>
        <dbReference type="EMBL" id="CDI01184.1"/>
    </source>
</evidence>
<keyword evidence="2" id="KW-0778">Tellurium resistance</keyword>
<dbReference type="GO" id="GO:0046690">
    <property type="term" value="P:response to tellurium ion"/>
    <property type="evidence" value="ECO:0007669"/>
    <property type="project" value="UniProtKB-KW"/>
</dbReference>
<feature type="region of interest" description="Disordered" evidence="3">
    <location>
        <begin position="174"/>
        <end position="209"/>
    </location>
</feature>
<name>W6M3W4_9GAMM</name>
<evidence type="ECO:0000313" key="6">
    <source>
        <dbReference type="Proteomes" id="UP000035760"/>
    </source>
</evidence>
<dbReference type="InterPro" id="IPR051324">
    <property type="entry name" value="Stress/Tellurium_Resist"/>
</dbReference>
<gene>
    <name evidence="5" type="primary">terA</name>
    <name evidence="5" type="ORF">BN873_140007</name>
</gene>
<dbReference type="InterPro" id="IPR003325">
    <property type="entry name" value="TerD"/>
</dbReference>
<dbReference type="CDD" id="cd06974">
    <property type="entry name" value="TerD_like"/>
    <property type="match status" value="2"/>
</dbReference>
<dbReference type="PANTHER" id="PTHR32097:SF4">
    <property type="entry name" value="GENERAL STRESS PROTEIN 16U"/>
    <property type="match status" value="1"/>
</dbReference>
<evidence type="ECO:0000256" key="3">
    <source>
        <dbReference type="SAM" id="MobiDB-lite"/>
    </source>
</evidence>